<proteinExistence type="predicted"/>
<keyword evidence="2" id="KW-0812">Transmembrane</keyword>
<organism evidence="3 4">
    <name type="scientific">Kitasatospora paranensis</name>
    <dbReference type="NCBI Taxonomy" id="258053"/>
    <lineage>
        <taxon>Bacteria</taxon>
        <taxon>Bacillati</taxon>
        <taxon>Actinomycetota</taxon>
        <taxon>Actinomycetes</taxon>
        <taxon>Kitasatosporales</taxon>
        <taxon>Streptomycetaceae</taxon>
        <taxon>Kitasatospora</taxon>
    </lineage>
</organism>
<protein>
    <recommendedName>
        <fullName evidence="5">PH domain-containing protein</fullName>
    </recommendedName>
</protein>
<evidence type="ECO:0000313" key="4">
    <source>
        <dbReference type="Proteomes" id="UP001596435"/>
    </source>
</evidence>
<comment type="caution">
    <text evidence="3">The sequence shown here is derived from an EMBL/GenBank/DDBJ whole genome shotgun (WGS) entry which is preliminary data.</text>
</comment>
<keyword evidence="4" id="KW-1185">Reference proteome</keyword>
<dbReference type="EMBL" id="JBHTAJ010000016">
    <property type="protein sequence ID" value="MFC7180045.1"/>
    <property type="molecule type" value="Genomic_DNA"/>
</dbReference>
<keyword evidence="2" id="KW-0472">Membrane</keyword>
<accession>A0ABW2FUG6</accession>
<evidence type="ECO:0000313" key="3">
    <source>
        <dbReference type="EMBL" id="MFC7180045.1"/>
    </source>
</evidence>
<evidence type="ECO:0008006" key="5">
    <source>
        <dbReference type="Google" id="ProtNLM"/>
    </source>
</evidence>
<sequence length="177" mass="18214">MVPSDTPSADTPSTDDPSADDSYECRYGWTRGAAGTAAGAGLFGAAALGKLLLDAPDTLTAVCYAVAAIGSGLSAALLAGIATAHRVALRIGPDGILLGTPVRYLGRPVHVPWAEVAAVEIRDTAAPAVRIRRRAAPTVQRTLGAAFTVDGDRLREALQHHAPEVLPIVTGQASRRS</sequence>
<feature type="region of interest" description="Disordered" evidence="1">
    <location>
        <begin position="1"/>
        <end position="22"/>
    </location>
</feature>
<feature type="compositionally biased region" description="Low complexity" evidence="1">
    <location>
        <begin position="1"/>
        <end position="16"/>
    </location>
</feature>
<dbReference type="Proteomes" id="UP001596435">
    <property type="component" value="Unassembled WGS sequence"/>
</dbReference>
<keyword evidence="2" id="KW-1133">Transmembrane helix</keyword>
<dbReference type="RefSeq" id="WP_345705884.1">
    <property type="nucleotide sequence ID" value="NZ_BAABKV010000001.1"/>
</dbReference>
<name>A0ABW2FUG6_9ACTN</name>
<feature type="transmembrane region" description="Helical" evidence="2">
    <location>
        <begin position="32"/>
        <end position="53"/>
    </location>
</feature>
<evidence type="ECO:0000256" key="2">
    <source>
        <dbReference type="SAM" id="Phobius"/>
    </source>
</evidence>
<evidence type="ECO:0000256" key="1">
    <source>
        <dbReference type="SAM" id="MobiDB-lite"/>
    </source>
</evidence>
<feature type="transmembrane region" description="Helical" evidence="2">
    <location>
        <begin position="59"/>
        <end position="81"/>
    </location>
</feature>
<reference evidence="4" key="1">
    <citation type="journal article" date="2019" name="Int. J. Syst. Evol. Microbiol.">
        <title>The Global Catalogue of Microorganisms (GCM) 10K type strain sequencing project: providing services to taxonomists for standard genome sequencing and annotation.</title>
        <authorList>
            <consortium name="The Broad Institute Genomics Platform"/>
            <consortium name="The Broad Institute Genome Sequencing Center for Infectious Disease"/>
            <person name="Wu L."/>
            <person name="Ma J."/>
        </authorList>
    </citation>
    <scope>NUCLEOTIDE SEQUENCE [LARGE SCALE GENOMIC DNA]</scope>
    <source>
        <strain evidence="4">CGMCC 1.12859</strain>
    </source>
</reference>
<gene>
    <name evidence="3" type="ORF">ACFQMG_10805</name>
</gene>